<sequence>MATGRSVRSSELGWDICNFRMHTLQHSTARGKRVQAALKRSICLLGNRTIESEDLNEPFSGGSSSNDEILKRRFGVLQGYCGGRPLAAKQSILSYHQSVTDQFFQRDEKCLWNNKFWAQNNPLPSSVKAVVFDADSSLIYFQDCVFRSSTKTISFDVPSLMACVLLEANIWRLKQEPGISTVLSVSSMENDGDSGKSAPSHYLKPQSIMMDPTLEAFNQLINLKHY</sequence>
<name>A0A9D3V055_9ROSI</name>
<evidence type="ECO:0000313" key="2">
    <source>
        <dbReference type="Proteomes" id="UP000828251"/>
    </source>
</evidence>
<proteinExistence type="predicted"/>
<reference evidence="1 2" key="1">
    <citation type="journal article" date="2021" name="Plant Biotechnol. J.">
        <title>Multi-omics assisted identification of the key and species-specific regulatory components of drought-tolerant mechanisms in Gossypium stocksii.</title>
        <authorList>
            <person name="Yu D."/>
            <person name="Ke L."/>
            <person name="Zhang D."/>
            <person name="Wu Y."/>
            <person name="Sun Y."/>
            <person name="Mei J."/>
            <person name="Sun J."/>
            <person name="Sun Y."/>
        </authorList>
    </citation>
    <scope>NUCLEOTIDE SEQUENCE [LARGE SCALE GENOMIC DNA]</scope>
    <source>
        <strain evidence="2">cv. E1</strain>
        <tissue evidence="1">Leaf</tissue>
    </source>
</reference>
<dbReference type="AlphaFoldDB" id="A0A9D3V055"/>
<dbReference type="Proteomes" id="UP000828251">
    <property type="component" value="Unassembled WGS sequence"/>
</dbReference>
<evidence type="ECO:0000313" key="1">
    <source>
        <dbReference type="EMBL" id="KAH1065642.1"/>
    </source>
</evidence>
<protein>
    <submittedName>
        <fullName evidence="1">Uncharacterized protein</fullName>
    </submittedName>
</protein>
<dbReference type="EMBL" id="JAIQCV010000009">
    <property type="protein sequence ID" value="KAH1065642.1"/>
    <property type="molecule type" value="Genomic_DNA"/>
</dbReference>
<comment type="caution">
    <text evidence="1">The sequence shown here is derived from an EMBL/GenBank/DDBJ whole genome shotgun (WGS) entry which is preliminary data.</text>
</comment>
<gene>
    <name evidence="1" type="ORF">J1N35_030629</name>
</gene>
<dbReference type="OrthoDB" id="1914453at2759"/>
<organism evidence="1 2">
    <name type="scientific">Gossypium stocksii</name>
    <dbReference type="NCBI Taxonomy" id="47602"/>
    <lineage>
        <taxon>Eukaryota</taxon>
        <taxon>Viridiplantae</taxon>
        <taxon>Streptophyta</taxon>
        <taxon>Embryophyta</taxon>
        <taxon>Tracheophyta</taxon>
        <taxon>Spermatophyta</taxon>
        <taxon>Magnoliopsida</taxon>
        <taxon>eudicotyledons</taxon>
        <taxon>Gunneridae</taxon>
        <taxon>Pentapetalae</taxon>
        <taxon>rosids</taxon>
        <taxon>malvids</taxon>
        <taxon>Malvales</taxon>
        <taxon>Malvaceae</taxon>
        <taxon>Malvoideae</taxon>
        <taxon>Gossypium</taxon>
    </lineage>
</organism>
<accession>A0A9D3V055</accession>
<keyword evidence="2" id="KW-1185">Reference proteome</keyword>